<comment type="cofactor">
    <cofactor evidence="11">
        <name>FAD</name>
        <dbReference type="ChEBI" id="CHEBI:57692"/>
    </cofactor>
    <text evidence="11">Binds 1 FAD per subunit.</text>
</comment>
<keyword evidence="2" id="KW-0813">Transport</keyword>
<evidence type="ECO:0000256" key="9">
    <source>
        <dbReference type="ARBA" id="ARBA00023014"/>
    </source>
</evidence>
<dbReference type="Proteomes" id="UP000253490">
    <property type="component" value="Unassembled WGS sequence"/>
</dbReference>
<evidence type="ECO:0000256" key="10">
    <source>
        <dbReference type="ARBA" id="ARBA00034078"/>
    </source>
</evidence>
<dbReference type="InterPro" id="IPR017938">
    <property type="entry name" value="Riboflavin_synthase-like_b-brl"/>
</dbReference>
<dbReference type="OrthoDB" id="9789468at2"/>
<comment type="cofactor">
    <cofactor evidence="10">
        <name>[2Fe-2S] cluster</name>
        <dbReference type="ChEBI" id="CHEBI:190135"/>
    </cofactor>
</comment>
<dbReference type="SUPFAM" id="SSF52343">
    <property type="entry name" value="Ferredoxin reductase-like, C-terminal NADP-linked domain"/>
    <property type="match status" value="1"/>
</dbReference>
<comment type="cofactor">
    <cofactor evidence="12">
        <name>[2Fe-2S] cluster</name>
        <dbReference type="ChEBI" id="CHEBI:190135"/>
    </cofactor>
    <text evidence="12">Binds 1 [2Fe-2S] cluster per subunit.</text>
</comment>
<keyword evidence="6 11" id="KW-0274">FAD</keyword>
<protein>
    <submittedName>
        <fullName evidence="14">Dihydroorotate dehydrogenase electron transfer subunit</fullName>
    </submittedName>
</protein>
<keyword evidence="15" id="KW-1185">Reference proteome</keyword>
<feature type="binding site" evidence="11">
    <location>
        <begin position="44"/>
        <end position="47"/>
    </location>
    <ligand>
        <name>FAD</name>
        <dbReference type="ChEBI" id="CHEBI:57692"/>
    </ligand>
</feature>
<feature type="domain" description="FAD-binding FR-type" evidence="13">
    <location>
        <begin position="1"/>
        <end position="91"/>
    </location>
</feature>
<dbReference type="InterPro" id="IPR039261">
    <property type="entry name" value="FNR_nucleotide-bd"/>
</dbReference>
<dbReference type="GO" id="GO:0051537">
    <property type="term" value="F:2 iron, 2 sulfur cluster binding"/>
    <property type="evidence" value="ECO:0007669"/>
    <property type="project" value="UniProtKB-KW"/>
</dbReference>
<evidence type="ECO:0000256" key="4">
    <source>
        <dbReference type="ARBA" id="ARBA00022714"/>
    </source>
</evidence>
<evidence type="ECO:0000313" key="14">
    <source>
        <dbReference type="EMBL" id="RBP67307.1"/>
    </source>
</evidence>
<feature type="binding site" evidence="12">
    <location>
        <position position="206"/>
    </location>
    <ligand>
        <name>[2Fe-2S] cluster</name>
        <dbReference type="ChEBI" id="CHEBI:190135"/>
    </ligand>
</feature>
<dbReference type="InterPro" id="IPR012165">
    <property type="entry name" value="Cyt_c3_hydrogenase_gsu"/>
</dbReference>
<dbReference type="PIRSF" id="PIRSF006816">
    <property type="entry name" value="Cyc3_hyd_g"/>
    <property type="match status" value="1"/>
</dbReference>
<feature type="binding site" evidence="11">
    <location>
        <begin position="66"/>
        <end position="67"/>
    </location>
    <ligand>
        <name>FAD</name>
        <dbReference type="ChEBI" id="CHEBI:57692"/>
    </ligand>
</feature>
<reference evidence="14 15" key="1">
    <citation type="submission" date="2018-06" db="EMBL/GenBank/DDBJ databases">
        <title>Genomic Encyclopedia of Type Strains, Phase IV (KMG-IV): sequencing the most valuable type-strain genomes for metagenomic binning, comparative biology and taxonomic classification.</title>
        <authorList>
            <person name="Goeker M."/>
        </authorList>
    </citation>
    <scope>NUCLEOTIDE SEQUENCE [LARGE SCALE GENOMIC DNA]</scope>
    <source>
        <strain evidence="14 15">DSM 22112</strain>
    </source>
</reference>
<dbReference type="GO" id="GO:0046872">
    <property type="term" value="F:metal ion binding"/>
    <property type="evidence" value="ECO:0007669"/>
    <property type="project" value="UniProtKB-KW"/>
</dbReference>
<keyword evidence="8 12" id="KW-0408">Iron</keyword>
<dbReference type="InterPro" id="IPR019480">
    <property type="entry name" value="Dihydroorotate_DH_Fe-S-bd"/>
</dbReference>
<evidence type="ECO:0000256" key="5">
    <source>
        <dbReference type="ARBA" id="ARBA00022723"/>
    </source>
</evidence>
<dbReference type="Pfam" id="PF10418">
    <property type="entry name" value="DHODB_Fe-S_bind"/>
    <property type="match status" value="1"/>
</dbReference>
<keyword evidence="4 12" id="KW-0001">2Fe-2S</keyword>
<dbReference type="PANTHER" id="PTHR43513:SF3">
    <property type="entry name" value="DIHYDROOROTATE DEHYDROGENASE B (NAD(+)), ELECTRON TRANSFER SUBUNIT-RELATED"/>
    <property type="match status" value="1"/>
</dbReference>
<accession>A0A366IAH0</accession>
<evidence type="ECO:0000256" key="8">
    <source>
        <dbReference type="ARBA" id="ARBA00023004"/>
    </source>
</evidence>
<evidence type="ECO:0000256" key="1">
    <source>
        <dbReference type="ARBA" id="ARBA00006422"/>
    </source>
</evidence>
<dbReference type="InterPro" id="IPR050353">
    <property type="entry name" value="PyrK_electron_transfer"/>
</dbReference>
<evidence type="ECO:0000256" key="3">
    <source>
        <dbReference type="ARBA" id="ARBA00022630"/>
    </source>
</evidence>
<dbReference type="SUPFAM" id="SSF63380">
    <property type="entry name" value="Riboflavin synthase domain-like"/>
    <property type="match status" value="1"/>
</dbReference>
<evidence type="ECO:0000256" key="7">
    <source>
        <dbReference type="ARBA" id="ARBA00022982"/>
    </source>
</evidence>
<dbReference type="GO" id="GO:0006221">
    <property type="term" value="P:pyrimidine nucleotide biosynthetic process"/>
    <property type="evidence" value="ECO:0007669"/>
    <property type="project" value="InterPro"/>
</dbReference>
<dbReference type="Gene3D" id="2.10.240.10">
    <property type="entry name" value="Dihydroorotate dehydrogenase, electron transfer subunit"/>
    <property type="match status" value="1"/>
</dbReference>
<keyword evidence="9 12" id="KW-0411">Iron-sulfur</keyword>
<gene>
    <name evidence="14" type="ORF">DES36_1046</name>
</gene>
<evidence type="ECO:0000256" key="11">
    <source>
        <dbReference type="PIRSR" id="PIRSR006816-1"/>
    </source>
</evidence>
<organism evidence="14 15">
    <name type="scientific">Alkalibaculum bacchi</name>
    <dbReference type="NCBI Taxonomy" id="645887"/>
    <lineage>
        <taxon>Bacteria</taxon>
        <taxon>Bacillati</taxon>
        <taxon>Bacillota</taxon>
        <taxon>Clostridia</taxon>
        <taxon>Eubacteriales</taxon>
        <taxon>Eubacteriaceae</taxon>
        <taxon>Alkalibaculum</taxon>
    </lineage>
</organism>
<feature type="binding site" evidence="11">
    <location>
        <begin position="59"/>
        <end position="61"/>
    </location>
    <ligand>
        <name>FAD</name>
        <dbReference type="ChEBI" id="CHEBI:57692"/>
    </ligand>
</feature>
<evidence type="ECO:0000256" key="6">
    <source>
        <dbReference type="ARBA" id="ARBA00022827"/>
    </source>
</evidence>
<feature type="binding site" evidence="12">
    <location>
        <position position="209"/>
    </location>
    <ligand>
        <name>[2Fe-2S] cluster</name>
        <dbReference type="ChEBI" id="CHEBI:190135"/>
    </ligand>
</feature>
<dbReference type="InterPro" id="IPR037117">
    <property type="entry name" value="Dihydroorotate_DH_ele_sf"/>
</dbReference>
<dbReference type="Gene3D" id="3.40.50.80">
    <property type="entry name" value="Nucleotide-binding domain of ferredoxin-NADP reductase (FNR) module"/>
    <property type="match status" value="1"/>
</dbReference>
<evidence type="ECO:0000256" key="2">
    <source>
        <dbReference type="ARBA" id="ARBA00022448"/>
    </source>
</evidence>
<dbReference type="AlphaFoldDB" id="A0A366IAH0"/>
<dbReference type="CDD" id="cd06218">
    <property type="entry name" value="DHOD_e_trans"/>
    <property type="match status" value="1"/>
</dbReference>
<dbReference type="PANTHER" id="PTHR43513">
    <property type="entry name" value="DIHYDROOROTATE DEHYDROGENASE B (NAD(+)), ELECTRON TRANSFER SUBUNIT"/>
    <property type="match status" value="1"/>
</dbReference>
<evidence type="ECO:0000259" key="13">
    <source>
        <dbReference type="PROSITE" id="PS51384"/>
    </source>
</evidence>
<keyword evidence="3 11" id="KW-0285">Flavoprotein</keyword>
<dbReference type="InterPro" id="IPR017927">
    <property type="entry name" value="FAD-bd_FR_type"/>
</dbReference>
<feature type="binding site" evidence="12">
    <location>
        <position position="201"/>
    </location>
    <ligand>
        <name>[2Fe-2S] cluster</name>
        <dbReference type="ChEBI" id="CHEBI:190135"/>
    </ligand>
</feature>
<feature type="binding site" evidence="12">
    <location>
        <position position="221"/>
    </location>
    <ligand>
        <name>[2Fe-2S] cluster</name>
        <dbReference type="ChEBI" id="CHEBI:190135"/>
    </ligand>
</feature>
<dbReference type="EMBL" id="QNRX01000004">
    <property type="protein sequence ID" value="RBP67307.1"/>
    <property type="molecule type" value="Genomic_DNA"/>
</dbReference>
<keyword evidence="5 12" id="KW-0479">Metal-binding</keyword>
<dbReference type="PROSITE" id="PS51384">
    <property type="entry name" value="FAD_FR"/>
    <property type="match status" value="1"/>
</dbReference>
<evidence type="ECO:0000313" key="15">
    <source>
        <dbReference type="Proteomes" id="UP000253490"/>
    </source>
</evidence>
<evidence type="ECO:0000256" key="12">
    <source>
        <dbReference type="PIRSR" id="PIRSR006816-2"/>
    </source>
</evidence>
<comment type="caution">
    <text evidence="14">The sequence shown here is derived from an EMBL/GenBank/DDBJ whole genome shotgun (WGS) entry which is preliminary data.</text>
</comment>
<proteinExistence type="inferred from homology"/>
<dbReference type="NCBIfam" id="NF000798">
    <property type="entry name" value="PRK00054.1-3"/>
    <property type="match status" value="1"/>
</dbReference>
<keyword evidence="7" id="KW-0249">Electron transport</keyword>
<sequence>MAIVVENECVQDNMYSLSVEYSGSCKMGQFFMLRCWDFDPLLSRPISIYDFRDGIVKFLYQVMGKGTEKLSKLKAQDVITLQGPYGNGFPYLDEEDITLVGGGMGIAPLHYAAKELYRINPNRHIEIYLGVREENPIIKQFKDEFPNVKVNIGGIITEDIEYKKDHVILTCGPEIMMKIISEEGKNQGITVYTSVEKRMACGVGACLGCTCKTTKGNKRACKDGPVFLGEEILYE</sequence>
<dbReference type="GO" id="GO:0050660">
    <property type="term" value="F:flavin adenine dinucleotide binding"/>
    <property type="evidence" value="ECO:0007669"/>
    <property type="project" value="InterPro"/>
</dbReference>
<dbReference type="GO" id="GO:0016491">
    <property type="term" value="F:oxidoreductase activity"/>
    <property type="evidence" value="ECO:0007669"/>
    <property type="project" value="InterPro"/>
</dbReference>
<dbReference type="Gene3D" id="2.40.30.10">
    <property type="entry name" value="Translation factors"/>
    <property type="match status" value="1"/>
</dbReference>
<dbReference type="RefSeq" id="WP_113919872.1">
    <property type="nucleotide sequence ID" value="NZ_QNRX01000004.1"/>
</dbReference>
<comment type="similarity">
    <text evidence="1">Belongs to the PyrK family.</text>
</comment>
<name>A0A366IAH0_9FIRM</name>